<sequence>MVRYLLIFFEPHQTLNEGFFLWRKEILAGWAAFSPLLYLDADDPISETNKYRHVNIYHANDDSFPALSRIEEHLQQHLDNGPSVSYHWQLHDEIREIRQSSRTTATVVTVGMTIPSDQETVQELTDWYDQEHMPRLATVPGWLAGIRMRLAHSSDEHDASAAAYLALHQWGDPNGLGGDIWKTAVMTPWTERISALHTAPVHRRVWKISD</sequence>
<organism evidence="1 2">
    <name type="scientific">Aspergillus minisclerotigenes</name>
    <dbReference type="NCBI Taxonomy" id="656917"/>
    <lineage>
        <taxon>Eukaryota</taxon>
        <taxon>Fungi</taxon>
        <taxon>Dikarya</taxon>
        <taxon>Ascomycota</taxon>
        <taxon>Pezizomycotina</taxon>
        <taxon>Eurotiomycetes</taxon>
        <taxon>Eurotiomycetidae</taxon>
        <taxon>Eurotiales</taxon>
        <taxon>Aspergillaceae</taxon>
        <taxon>Aspergillus</taxon>
        <taxon>Aspergillus subgen. Circumdati</taxon>
    </lineage>
</organism>
<evidence type="ECO:0008006" key="3">
    <source>
        <dbReference type="Google" id="ProtNLM"/>
    </source>
</evidence>
<gene>
    <name evidence="1" type="ORF">BDV30DRAFT_243634</name>
</gene>
<name>A0A5N6IN73_9EURO</name>
<evidence type="ECO:0000313" key="2">
    <source>
        <dbReference type="Proteomes" id="UP000326289"/>
    </source>
</evidence>
<accession>A0A5N6IN73</accession>
<keyword evidence="2" id="KW-1185">Reference proteome</keyword>
<protein>
    <recommendedName>
        <fullName evidence="3">EthD domain-containing protein</fullName>
    </recommendedName>
</protein>
<reference evidence="1 2" key="1">
    <citation type="submission" date="2019-04" db="EMBL/GenBank/DDBJ databases">
        <title>Fungal friends and foes A comparative genomics study of 23 Aspergillus species from section Flavi.</title>
        <authorList>
            <consortium name="DOE Joint Genome Institute"/>
            <person name="Kjaerbolling I."/>
            <person name="Vesth T.C."/>
            <person name="Frisvad J.C."/>
            <person name="Nybo J.L."/>
            <person name="Theobald S."/>
            <person name="Kildgaard S."/>
            <person name="Petersen T.I."/>
            <person name="Kuo A."/>
            <person name="Sato A."/>
            <person name="Lyhne E.K."/>
            <person name="Kogle M.E."/>
            <person name="Wiebenga A."/>
            <person name="Kun R.S."/>
            <person name="Lubbers R.J."/>
            <person name="Makela M.R."/>
            <person name="Barry K."/>
            <person name="Chovatia M."/>
            <person name="Clum A."/>
            <person name="Daum C."/>
            <person name="Haridas S."/>
            <person name="He G."/>
            <person name="LaButti K."/>
            <person name="Lipzen A."/>
            <person name="Mondo S."/>
            <person name="Pangilinan J."/>
            <person name="Riley R."/>
            <person name="Salamov A."/>
            <person name="Simmons B.A."/>
            <person name="Magnuson J.K."/>
            <person name="Henrissat B."/>
            <person name="Mortensen U.H."/>
            <person name="Larsen T.O."/>
            <person name="De vries R.P."/>
            <person name="Grigoriev I.V."/>
            <person name="Machida M."/>
            <person name="Baker S.E."/>
            <person name="Andersen M.R."/>
        </authorList>
    </citation>
    <scope>NUCLEOTIDE SEQUENCE [LARGE SCALE GENOMIC DNA]</scope>
    <source>
        <strain evidence="1 2">CBS 117635</strain>
    </source>
</reference>
<dbReference type="AlphaFoldDB" id="A0A5N6IN73"/>
<proteinExistence type="predicted"/>
<dbReference type="Proteomes" id="UP000326289">
    <property type="component" value="Unassembled WGS sequence"/>
</dbReference>
<dbReference type="EMBL" id="ML732877">
    <property type="protein sequence ID" value="KAB8268141.1"/>
    <property type="molecule type" value="Genomic_DNA"/>
</dbReference>
<evidence type="ECO:0000313" key="1">
    <source>
        <dbReference type="EMBL" id="KAB8268141.1"/>
    </source>
</evidence>